<keyword evidence="2" id="KW-1185">Reference proteome</keyword>
<comment type="caution">
    <text evidence="1">The sequence shown here is derived from an EMBL/GenBank/DDBJ whole genome shotgun (WGS) entry which is preliminary data.</text>
</comment>
<proteinExistence type="predicted"/>
<accession>A0A5A7QKH5</accession>
<name>A0A5A7QKH5_STRAF</name>
<feature type="non-terminal residue" evidence="1">
    <location>
        <position position="190"/>
    </location>
</feature>
<dbReference type="Proteomes" id="UP000325081">
    <property type="component" value="Unassembled WGS sequence"/>
</dbReference>
<feature type="non-terminal residue" evidence="1">
    <location>
        <position position="1"/>
    </location>
</feature>
<dbReference type="GO" id="GO:0016740">
    <property type="term" value="F:transferase activity"/>
    <property type="evidence" value="ECO:0007669"/>
    <property type="project" value="UniProtKB-KW"/>
</dbReference>
<organism evidence="1 2">
    <name type="scientific">Striga asiatica</name>
    <name type="common">Asiatic witchweed</name>
    <name type="synonym">Buchnera asiatica</name>
    <dbReference type="NCBI Taxonomy" id="4170"/>
    <lineage>
        <taxon>Eukaryota</taxon>
        <taxon>Viridiplantae</taxon>
        <taxon>Streptophyta</taxon>
        <taxon>Embryophyta</taxon>
        <taxon>Tracheophyta</taxon>
        <taxon>Spermatophyta</taxon>
        <taxon>Magnoliopsida</taxon>
        <taxon>eudicotyledons</taxon>
        <taxon>Gunneridae</taxon>
        <taxon>Pentapetalae</taxon>
        <taxon>asterids</taxon>
        <taxon>lamiids</taxon>
        <taxon>Lamiales</taxon>
        <taxon>Orobanchaceae</taxon>
        <taxon>Buchnereae</taxon>
        <taxon>Striga</taxon>
    </lineage>
</organism>
<dbReference type="OrthoDB" id="1745677at2759"/>
<protein>
    <submittedName>
        <fullName evidence="1">Glutamyl-tRNA(Gln) amidotransferase subunit A</fullName>
    </submittedName>
</protein>
<keyword evidence="1" id="KW-0808">Transferase</keyword>
<reference evidence="2" key="1">
    <citation type="journal article" date="2019" name="Curr. Biol.">
        <title>Genome Sequence of Striga asiatica Provides Insight into the Evolution of Plant Parasitism.</title>
        <authorList>
            <person name="Yoshida S."/>
            <person name="Kim S."/>
            <person name="Wafula E.K."/>
            <person name="Tanskanen J."/>
            <person name="Kim Y.M."/>
            <person name="Honaas L."/>
            <person name="Yang Z."/>
            <person name="Spallek T."/>
            <person name="Conn C.E."/>
            <person name="Ichihashi Y."/>
            <person name="Cheong K."/>
            <person name="Cui S."/>
            <person name="Der J.P."/>
            <person name="Gundlach H."/>
            <person name="Jiao Y."/>
            <person name="Hori C."/>
            <person name="Ishida J.K."/>
            <person name="Kasahara H."/>
            <person name="Kiba T."/>
            <person name="Kim M.S."/>
            <person name="Koo N."/>
            <person name="Laohavisit A."/>
            <person name="Lee Y.H."/>
            <person name="Lumba S."/>
            <person name="McCourt P."/>
            <person name="Mortimer J.C."/>
            <person name="Mutuku J.M."/>
            <person name="Nomura T."/>
            <person name="Sasaki-Sekimoto Y."/>
            <person name="Seto Y."/>
            <person name="Wang Y."/>
            <person name="Wakatake T."/>
            <person name="Sakakibara H."/>
            <person name="Demura T."/>
            <person name="Yamaguchi S."/>
            <person name="Yoneyama K."/>
            <person name="Manabe R.I."/>
            <person name="Nelson D.C."/>
            <person name="Schulman A.H."/>
            <person name="Timko M.P."/>
            <person name="dePamphilis C.W."/>
            <person name="Choi D."/>
            <person name="Shirasu K."/>
        </authorList>
    </citation>
    <scope>NUCLEOTIDE SEQUENCE [LARGE SCALE GENOMIC DNA]</scope>
    <source>
        <strain evidence="2">cv. UVA1</strain>
    </source>
</reference>
<dbReference type="EMBL" id="BKCP01007183">
    <property type="protein sequence ID" value="GER45654.1"/>
    <property type="molecule type" value="Genomic_DNA"/>
</dbReference>
<gene>
    <name evidence="1" type="ORF">STAS_22611</name>
</gene>
<dbReference type="AlphaFoldDB" id="A0A5A7QKH5"/>
<evidence type="ECO:0000313" key="2">
    <source>
        <dbReference type="Proteomes" id="UP000325081"/>
    </source>
</evidence>
<sequence>ETPQLSAPWPAKSRIVKLNCIEPQYLLLLVSPWGIMRLGVRNFTVDLSPVSIRNLLKSHHPYGLMGVCQTYPVERVSTLARIEGCRGKALSRIDHSRSMHFDRVYTMYTKRNLPFSLWISRGRPLDTYVRGQIFYTLRYEFRPRELKVVPDALFFKPALSDEVTIEEFFSAPQPLAHYGVLVKALPVLVD</sequence>
<evidence type="ECO:0000313" key="1">
    <source>
        <dbReference type="EMBL" id="GER45654.1"/>
    </source>
</evidence>